<comment type="similarity">
    <text evidence="1">Belongs to the aldehyde dehydrogenase family.</text>
</comment>
<evidence type="ECO:0000256" key="4">
    <source>
        <dbReference type="ARBA" id="ARBA00051407"/>
    </source>
</evidence>
<dbReference type="InterPro" id="IPR016161">
    <property type="entry name" value="Ald_DH/histidinol_DH"/>
</dbReference>
<dbReference type="Proteomes" id="UP000260665">
    <property type="component" value="Unassembled WGS sequence"/>
</dbReference>
<protein>
    <recommendedName>
        <fullName evidence="6">4-(hydroxymethyl)benzenesulfonate dehydrogenase</fullName>
        <ecNumber evidence="6">1.1.1.257</ecNumber>
    </recommendedName>
    <alternativeName>
        <fullName evidence="7">Toluenesulfonate aldehyde dehydrogenase TsaD</fullName>
    </alternativeName>
</protein>
<dbReference type="GO" id="GO:0018462">
    <property type="term" value="F:4-(hydroxymethyl)benzenesulfonate dehydrogenase activity"/>
    <property type="evidence" value="ECO:0007669"/>
    <property type="project" value="UniProtKB-EC"/>
</dbReference>
<gene>
    <name evidence="9" type="ORF">DIC66_00235</name>
</gene>
<evidence type="ECO:0000256" key="5">
    <source>
        <dbReference type="ARBA" id="ARBA00056807"/>
    </source>
</evidence>
<evidence type="ECO:0000259" key="8">
    <source>
        <dbReference type="Pfam" id="PF00171"/>
    </source>
</evidence>
<accession>A0A3E1RID9</accession>
<dbReference type="Pfam" id="PF00171">
    <property type="entry name" value="Aldedh"/>
    <property type="match status" value="1"/>
</dbReference>
<evidence type="ECO:0000313" key="10">
    <source>
        <dbReference type="Proteomes" id="UP000260665"/>
    </source>
</evidence>
<evidence type="ECO:0000256" key="1">
    <source>
        <dbReference type="ARBA" id="ARBA00009986"/>
    </source>
</evidence>
<reference evidence="9 10" key="1">
    <citation type="submission" date="2018-05" db="EMBL/GenBank/DDBJ databases">
        <title>Rhodoferax soyangensis sp.nov., isolated from an oligotrophic freshwater lake.</title>
        <authorList>
            <person name="Park M."/>
        </authorList>
    </citation>
    <scope>NUCLEOTIDE SEQUENCE [LARGE SCALE GENOMIC DNA]</scope>
    <source>
        <strain evidence="9 10">IMCC26218</strain>
    </source>
</reference>
<evidence type="ECO:0000256" key="7">
    <source>
        <dbReference type="ARBA" id="ARBA00079883"/>
    </source>
</evidence>
<dbReference type="AlphaFoldDB" id="A0A3E1RID9"/>
<dbReference type="FunFam" id="3.40.309.10:FF:000012">
    <property type="entry name" value="Betaine aldehyde dehydrogenase"/>
    <property type="match status" value="1"/>
</dbReference>
<dbReference type="SUPFAM" id="SSF53720">
    <property type="entry name" value="ALDH-like"/>
    <property type="match status" value="1"/>
</dbReference>
<comment type="catalytic activity">
    <reaction evidence="4">
        <text>4-(hydroxymethyl)benzenesulfonate + NAD(+) = 4-formylbenzenesulfonate + NADH + H(+)</text>
        <dbReference type="Rhea" id="RHEA:24412"/>
        <dbReference type="ChEBI" id="CHEBI:11944"/>
        <dbReference type="ChEBI" id="CHEBI:11987"/>
        <dbReference type="ChEBI" id="CHEBI:15378"/>
        <dbReference type="ChEBI" id="CHEBI:57540"/>
        <dbReference type="ChEBI" id="CHEBI:57945"/>
        <dbReference type="EC" id="1.1.1.257"/>
    </reaction>
</comment>
<dbReference type="OrthoDB" id="6187633at2"/>
<dbReference type="PANTHER" id="PTHR42804">
    <property type="entry name" value="ALDEHYDE DEHYDROGENASE"/>
    <property type="match status" value="1"/>
</dbReference>
<sequence>MTTCNFYIDGAWCEPLQPGTPHPIINPATEQSVGTVAMGGALDADRAVMAARRAFDAYSQTTLAYRTEMLHKLQGIFERRYTEMAQAISTEMGAPWDLAYDSQAECGPGHIKATLEAAKDYPFEVKSGKGDLLCEAIGVCVLITPWNWPMNQVVAKLAPALLAGCTVVLKPSEFAPLSAKLVGEYMDEAGYAPGVFNMVYGDGPVVGAALSAHPEVDLVSFTGSTGAGIAVAKAAADTVKRVVQELGGKSPNIIFADCDVDASVARGVKRCMNNTGQSCNAPTRMLIEKSVYAQAVAAATKAGANVRVIQPTEKGDGIGPLAMKRQFETVNRFIDIGMHCGARLVVGGPGRPDGFDAGYFVKPTIFADVTNDMPIARQEIFGPVLCLIPFEDEEDAIRIANDTPFGLAAYLSTNDKVKARRVAKRLRAGNVSVNASGNEYCNPFGGYKQSGNGREWGRFGLQDFLEYKIINGL</sequence>
<dbReference type="Gene3D" id="3.40.605.10">
    <property type="entry name" value="Aldehyde Dehydrogenase, Chain A, domain 1"/>
    <property type="match status" value="1"/>
</dbReference>
<dbReference type="RefSeq" id="WP_117172907.1">
    <property type="nucleotide sequence ID" value="NZ_QFZK01000001.1"/>
</dbReference>
<comment type="caution">
    <text evidence="9">The sequence shown here is derived from an EMBL/GenBank/DDBJ whole genome shotgun (WGS) entry which is preliminary data.</text>
</comment>
<dbReference type="CDD" id="cd07138">
    <property type="entry name" value="ALDH_CddD_SSP0762"/>
    <property type="match status" value="1"/>
</dbReference>
<keyword evidence="10" id="KW-1185">Reference proteome</keyword>
<keyword evidence="3" id="KW-0560">Oxidoreductase</keyword>
<name>A0A3E1RID9_9BURK</name>
<dbReference type="PANTHER" id="PTHR42804:SF1">
    <property type="entry name" value="ALDEHYDE DEHYDROGENASE-RELATED"/>
    <property type="match status" value="1"/>
</dbReference>
<evidence type="ECO:0000256" key="2">
    <source>
        <dbReference type="ARBA" id="ARBA00011738"/>
    </source>
</evidence>
<dbReference type="EC" id="1.1.1.257" evidence="6"/>
<dbReference type="InterPro" id="IPR016163">
    <property type="entry name" value="Ald_DH_C"/>
</dbReference>
<dbReference type="FunFam" id="3.40.605.10:FF:000007">
    <property type="entry name" value="NAD/NADP-dependent betaine aldehyde dehydrogenase"/>
    <property type="match status" value="1"/>
</dbReference>
<dbReference type="EMBL" id="QFZK01000001">
    <property type="protein sequence ID" value="RFO98370.1"/>
    <property type="molecule type" value="Genomic_DNA"/>
</dbReference>
<comment type="function">
    <text evidence="5">Involved in the toluene-4-sulfonate degradation pathway. Does not discriminate between the sulfonate and the carboxyl substituents and can also be involved in the p-toluenecarboxylate degradation pathway.</text>
</comment>
<comment type="subunit">
    <text evidence="2">Homodimer.</text>
</comment>
<dbReference type="InterPro" id="IPR016162">
    <property type="entry name" value="Ald_DH_N"/>
</dbReference>
<feature type="domain" description="Aldehyde dehydrogenase" evidence="8">
    <location>
        <begin position="20"/>
        <end position="469"/>
    </location>
</feature>
<evidence type="ECO:0000313" key="9">
    <source>
        <dbReference type="EMBL" id="RFO98370.1"/>
    </source>
</evidence>
<evidence type="ECO:0000256" key="6">
    <source>
        <dbReference type="ARBA" id="ARBA00066857"/>
    </source>
</evidence>
<evidence type="ECO:0000256" key="3">
    <source>
        <dbReference type="ARBA" id="ARBA00023002"/>
    </source>
</evidence>
<dbReference type="GO" id="GO:0016620">
    <property type="term" value="F:oxidoreductase activity, acting on the aldehyde or oxo group of donors, NAD or NADP as acceptor"/>
    <property type="evidence" value="ECO:0007669"/>
    <property type="project" value="InterPro"/>
</dbReference>
<dbReference type="Gene3D" id="3.40.309.10">
    <property type="entry name" value="Aldehyde Dehydrogenase, Chain A, domain 2"/>
    <property type="match status" value="1"/>
</dbReference>
<organism evidence="9 10">
    <name type="scientific">Rhodoferax lacus</name>
    <dbReference type="NCBI Taxonomy" id="2184758"/>
    <lineage>
        <taxon>Bacteria</taxon>
        <taxon>Pseudomonadati</taxon>
        <taxon>Pseudomonadota</taxon>
        <taxon>Betaproteobacteria</taxon>
        <taxon>Burkholderiales</taxon>
        <taxon>Comamonadaceae</taxon>
        <taxon>Rhodoferax</taxon>
    </lineage>
</organism>
<dbReference type="InterPro" id="IPR015590">
    <property type="entry name" value="Aldehyde_DH_dom"/>
</dbReference>
<proteinExistence type="inferred from homology"/>